<evidence type="ECO:0000256" key="5">
    <source>
        <dbReference type="SAM" id="MobiDB-lite"/>
    </source>
</evidence>
<evidence type="ECO:0000256" key="3">
    <source>
        <dbReference type="ARBA" id="ARBA00023273"/>
    </source>
</evidence>
<feature type="coiled-coil region" evidence="4">
    <location>
        <begin position="392"/>
        <end position="441"/>
    </location>
</feature>
<feature type="domain" description="CCDC113/CCDC96 coiled-coil" evidence="6">
    <location>
        <begin position="378"/>
        <end position="553"/>
    </location>
</feature>
<comment type="subcellular location">
    <subcellularLocation>
        <location evidence="1">Cell projection</location>
        <location evidence="1">Cilium</location>
    </subcellularLocation>
</comment>
<gene>
    <name evidence="7" type="primary">Ccdc96_1</name>
    <name evidence="7" type="ORF">g.18082</name>
</gene>
<dbReference type="PANTHER" id="PTHR15654:SF1">
    <property type="entry name" value="COILED-COIL DOMAIN-CONTAINING PROTEIN 96"/>
    <property type="match status" value="1"/>
</dbReference>
<organism evidence="7">
    <name type="scientific">Zeugodacus cucurbitae</name>
    <name type="common">Melon fruit fly</name>
    <name type="synonym">Bactrocera cucurbitae</name>
    <dbReference type="NCBI Taxonomy" id="28588"/>
    <lineage>
        <taxon>Eukaryota</taxon>
        <taxon>Metazoa</taxon>
        <taxon>Ecdysozoa</taxon>
        <taxon>Arthropoda</taxon>
        <taxon>Hexapoda</taxon>
        <taxon>Insecta</taxon>
        <taxon>Pterygota</taxon>
        <taxon>Neoptera</taxon>
        <taxon>Endopterygota</taxon>
        <taxon>Diptera</taxon>
        <taxon>Brachycera</taxon>
        <taxon>Muscomorpha</taxon>
        <taxon>Tephritoidea</taxon>
        <taxon>Tephritidae</taxon>
        <taxon>Zeugodacus</taxon>
        <taxon>Zeugodacus</taxon>
    </lineage>
</organism>
<dbReference type="EMBL" id="GBXI01012896">
    <property type="protein sequence ID" value="JAD01396.1"/>
    <property type="molecule type" value="Transcribed_RNA"/>
</dbReference>
<keyword evidence="2 4" id="KW-0175">Coiled coil</keyword>
<proteinExistence type="predicted"/>
<sequence>MDKDTVKILEGDEAAAQKKEDSKINIQVGKSALKTSKLVDPSDENIDTITEKARVSTINEAIEEGLLSSDSDSIFSLIDIEDISESSEDFFDRLGTIPDMSSIFKESQDSRTIGKDVGSFVDPLTGMLYESDEEEEAEEEEEMIEEESSTTEDSEMAEDEELLELLKRDEEVEAPKILDEAEVFETFMELEKKQVIEDALEFDWIAYEREKELKSIAADTVVFLKDLIWEVVEKSEYVDPNIFLRQNLDKASLIEEITKKLKTLEVEQKARSFLNRRVAEFYYRKGQYRVFTDDPPETILDEIQKLKDATNKLDQVLYREEELKSTTQAEIANIQQDVSVMQIKNQEKLQEFEQLVKKTFAYKGEHLALDVDSQLRRMTKLRDEISDMRYILIQKQHTNATLAEQLKKLENLGNNFQFREYEALQNDCQALDKKIEERNADLVRSRVRCNADLHIMGHLKEKQAMIRSKIKIQKTCLALLQTQKYKARKCIFESKQQRSQMRKEIRELSYQCGLLDKPALMLDYDKTVYQISNVIERLHKLRYRHDEILRKIARLEVKCL</sequence>
<dbReference type="GO" id="GO:0036064">
    <property type="term" value="C:ciliary basal body"/>
    <property type="evidence" value="ECO:0007669"/>
    <property type="project" value="TreeGrafter"/>
</dbReference>
<evidence type="ECO:0000313" key="7">
    <source>
        <dbReference type="EMBL" id="JAD01396.1"/>
    </source>
</evidence>
<accession>A0A0A1WRY8</accession>
<reference evidence="7" key="1">
    <citation type="submission" date="2014-11" db="EMBL/GenBank/DDBJ databases">
        <authorList>
            <person name="Geib S."/>
        </authorList>
    </citation>
    <scope>NUCLEOTIDE SEQUENCE</scope>
</reference>
<keyword evidence="3" id="KW-0966">Cell projection</keyword>
<dbReference type="GO" id="GO:0060271">
    <property type="term" value="P:cilium assembly"/>
    <property type="evidence" value="ECO:0007669"/>
    <property type="project" value="TreeGrafter"/>
</dbReference>
<dbReference type="AlphaFoldDB" id="A0A0A1WRY8"/>
<protein>
    <submittedName>
        <fullName evidence="7">Coiled-coil domain-containing protein 96</fullName>
    </submittedName>
</protein>
<evidence type="ECO:0000256" key="1">
    <source>
        <dbReference type="ARBA" id="ARBA00004138"/>
    </source>
</evidence>
<dbReference type="InterPro" id="IPR051885">
    <property type="entry name" value="CC_CF"/>
</dbReference>
<name>A0A0A1WRY8_ZEUCU</name>
<evidence type="ECO:0000256" key="2">
    <source>
        <dbReference type="ARBA" id="ARBA00023054"/>
    </source>
</evidence>
<feature type="region of interest" description="Disordered" evidence="5">
    <location>
        <begin position="131"/>
        <end position="158"/>
    </location>
</feature>
<evidence type="ECO:0000259" key="6">
    <source>
        <dbReference type="Pfam" id="PF13870"/>
    </source>
</evidence>
<dbReference type="InterPro" id="IPR025254">
    <property type="entry name" value="CCDC113/CCDC96_CC"/>
</dbReference>
<dbReference type="PANTHER" id="PTHR15654">
    <property type="entry name" value="COILED-COIL DOMAIN-CONTAINING PROTEIN 113-RELATED"/>
    <property type="match status" value="1"/>
</dbReference>
<dbReference type="Pfam" id="PF13870">
    <property type="entry name" value="CCDC113_CCDC96_CC"/>
    <property type="match status" value="1"/>
</dbReference>
<reference evidence="7" key="2">
    <citation type="journal article" date="2015" name="Gigascience">
        <title>Reconstructing a comprehensive transcriptome assembly of a white-pupal translocated strain of the pest fruit fly Bactrocera cucurbitae.</title>
        <authorList>
            <person name="Sim S.B."/>
            <person name="Calla B."/>
            <person name="Hall B."/>
            <person name="DeRego T."/>
            <person name="Geib S.M."/>
        </authorList>
    </citation>
    <scope>NUCLEOTIDE SEQUENCE</scope>
</reference>
<dbReference type="GO" id="GO:0005930">
    <property type="term" value="C:axoneme"/>
    <property type="evidence" value="ECO:0007669"/>
    <property type="project" value="TreeGrafter"/>
</dbReference>
<evidence type="ECO:0000256" key="4">
    <source>
        <dbReference type="SAM" id="Coils"/>
    </source>
</evidence>